<dbReference type="InterPro" id="IPR036188">
    <property type="entry name" value="FAD/NAD-bd_sf"/>
</dbReference>
<dbReference type="AlphaFoldDB" id="A0A9P8IFA6"/>
<proteinExistence type="inferred from homology"/>
<evidence type="ECO:0000256" key="4">
    <source>
        <dbReference type="ARBA" id="ARBA00023002"/>
    </source>
</evidence>
<dbReference type="PANTHER" id="PTHR42877">
    <property type="entry name" value="L-ORNITHINE N(5)-MONOOXYGENASE-RELATED"/>
    <property type="match status" value="1"/>
</dbReference>
<comment type="caution">
    <text evidence="5">The sequence shown here is derived from an EMBL/GenBank/DDBJ whole genome shotgun (WGS) entry which is preliminary data.</text>
</comment>
<protein>
    <submittedName>
        <fullName evidence="5">Uncharacterized protein</fullName>
    </submittedName>
</protein>
<dbReference type="GO" id="GO:0050660">
    <property type="term" value="F:flavin adenine dinucleotide binding"/>
    <property type="evidence" value="ECO:0007669"/>
    <property type="project" value="InterPro"/>
</dbReference>
<evidence type="ECO:0000256" key="1">
    <source>
        <dbReference type="ARBA" id="ARBA00010139"/>
    </source>
</evidence>
<dbReference type="Proteomes" id="UP000717515">
    <property type="component" value="Unassembled WGS sequence"/>
</dbReference>
<evidence type="ECO:0000313" key="6">
    <source>
        <dbReference type="Proteomes" id="UP000717515"/>
    </source>
</evidence>
<dbReference type="InterPro" id="IPR051209">
    <property type="entry name" value="FAD-bind_Monooxygenase_sf"/>
</dbReference>
<dbReference type="GO" id="GO:0050661">
    <property type="term" value="F:NADP binding"/>
    <property type="evidence" value="ECO:0007669"/>
    <property type="project" value="InterPro"/>
</dbReference>
<evidence type="ECO:0000256" key="3">
    <source>
        <dbReference type="ARBA" id="ARBA00022827"/>
    </source>
</evidence>
<accession>A0A9P8IFA6</accession>
<feature type="non-terminal residue" evidence="5">
    <location>
        <position position="1"/>
    </location>
</feature>
<dbReference type="Gene3D" id="3.50.50.60">
    <property type="entry name" value="FAD/NAD(P)-binding domain"/>
    <property type="match status" value="2"/>
</dbReference>
<evidence type="ECO:0000313" key="5">
    <source>
        <dbReference type="EMBL" id="KAG9327781.1"/>
    </source>
</evidence>
<dbReference type="PANTHER" id="PTHR42877:SF4">
    <property type="entry name" value="FAD_NAD(P)-BINDING DOMAIN-CONTAINING PROTEIN-RELATED"/>
    <property type="match status" value="1"/>
</dbReference>
<dbReference type="Pfam" id="PF00743">
    <property type="entry name" value="FMO-like"/>
    <property type="match status" value="1"/>
</dbReference>
<gene>
    <name evidence="5" type="ORF">KVV02_000227</name>
</gene>
<dbReference type="PRINTS" id="PR00370">
    <property type="entry name" value="FMOXYGENASE"/>
</dbReference>
<reference evidence="5" key="1">
    <citation type="submission" date="2021-07" db="EMBL/GenBank/DDBJ databases">
        <title>Draft genome of Mortierella alpina, strain LL118, isolated from an aspen leaf litter sample.</title>
        <authorList>
            <person name="Yang S."/>
            <person name="Vinatzer B.A."/>
        </authorList>
    </citation>
    <scope>NUCLEOTIDE SEQUENCE</scope>
    <source>
        <strain evidence="5">LL118</strain>
    </source>
</reference>
<dbReference type="InterPro" id="IPR020946">
    <property type="entry name" value="Flavin_mOase-like"/>
</dbReference>
<comment type="similarity">
    <text evidence="1">Belongs to the FAD-binding monooxygenase family.</text>
</comment>
<dbReference type="InterPro" id="IPR000960">
    <property type="entry name" value="Flavin_mOase"/>
</dbReference>
<dbReference type="EMBL" id="JAIFTL010000001">
    <property type="protein sequence ID" value="KAG9327781.1"/>
    <property type="molecule type" value="Genomic_DNA"/>
</dbReference>
<organism evidence="5 6">
    <name type="scientific">Mortierella alpina</name>
    <name type="common">Oleaginous fungus</name>
    <name type="synonym">Mortierella renispora</name>
    <dbReference type="NCBI Taxonomy" id="64518"/>
    <lineage>
        <taxon>Eukaryota</taxon>
        <taxon>Fungi</taxon>
        <taxon>Fungi incertae sedis</taxon>
        <taxon>Mucoromycota</taxon>
        <taxon>Mortierellomycotina</taxon>
        <taxon>Mortierellomycetes</taxon>
        <taxon>Mortierellales</taxon>
        <taxon>Mortierellaceae</taxon>
        <taxon>Mortierella</taxon>
    </lineage>
</organism>
<dbReference type="GO" id="GO:0004499">
    <property type="term" value="F:N,N-dimethylaniline monooxygenase activity"/>
    <property type="evidence" value="ECO:0007669"/>
    <property type="project" value="InterPro"/>
</dbReference>
<name>A0A9P8IFA6_MORAP</name>
<dbReference type="SUPFAM" id="SSF51905">
    <property type="entry name" value="FAD/NAD(P)-binding domain"/>
    <property type="match status" value="1"/>
</dbReference>
<evidence type="ECO:0000256" key="2">
    <source>
        <dbReference type="ARBA" id="ARBA00022630"/>
    </source>
</evidence>
<keyword evidence="4" id="KW-0560">Oxidoreductase</keyword>
<keyword evidence="2" id="KW-0285">Flavoprotein</keyword>
<keyword evidence="3" id="KW-0274">FAD</keyword>
<sequence length="529" mass="60089">PPLRSSTDSGQLLLSQPSVAMGLFKTHKDGSTPDIAVIGAGLSGICVGIQLQRMLQLTTYKIFEVEEDIGGTWLQNTYPGCACDNLSHLYNYSFAPNYDWSRKYVPQKEILEYLRSTARIYNLYDKIQFRSKVSRMQWNENRQKWVLNWSDLATGDEAVLEVDVVIQATGLFRVPRIPQGFDQFKGELWHSARWRWDVDLTGKRVGVVGSGASAIQIVPEIVDKVKNLQVYGRSASYIMPQFDAQYSNFWKTLFRRLPLLHTIYVTVWHYLLDSLFLVYRRTWPSTFHRALFYLIVWWHRRRQMPDARLRQKLVPTRLLGSKRTVLSNTYLPALSKPNVVYHSDEIIKVQGNKVTTADGQTQELDVLILATGFDTAANYTVGQWIGRDGVDIAKSWIPSPRTYYGVCAPGAPNCFMAWGPMSGTFHQPLTSLLEQQVMFMIKSLSLMMEHGYSTLEITERATTEFVKLSDKKGALAVPFGPAKDTPITGKKPLSPSNYWTGTLTEFNLRLSRFNSELFTGTGVHGPVQV</sequence>